<organism evidence="1 2">
    <name type="scientific">Eumeta variegata</name>
    <name type="common">Bagworm moth</name>
    <name type="synonym">Eumeta japonica</name>
    <dbReference type="NCBI Taxonomy" id="151549"/>
    <lineage>
        <taxon>Eukaryota</taxon>
        <taxon>Metazoa</taxon>
        <taxon>Ecdysozoa</taxon>
        <taxon>Arthropoda</taxon>
        <taxon>Hexapoda</taxon>
        <taxon>Insecta</taxon>
        <taxon>Pterygota</taxon>
        <taxon>Neoptera</taxon>
        <taxon>Endopterygota</taxon>
        <taxon>Lepidoptera</taxon>
        <taxon>Glossata</taxon>
        <taxon>Ditrysia</taxon>
        <taxon>Tineoidea</taxon>
        <taxon>Psychidae</taxon>
        <taxon>Oiketicinae</taxon>
        <taxon>Eumeta</taxon>
    </lineage>
</organism>
<dbReference type="Proteomes" id="UP000299102">
    <property type="component" value="Unassembled WGS sequence"/>
</dbReference>
<protein>
    <submittedName>
        <fullName evidence="1">Uncharacterized protein</fullName>
    </submittedName>
</protein>
<reference evidence="1 2" key="1">
    <citation type="journal article" date="2019" name="Commun. Biol.">
        <title>The bagworm genome reveals a unique fibroin gene that provides high tensile strength.</title>
        <authorList>
            <person name="Kono N."/>
            <person name="Nakamura H."/>
            <person name="Ohtoshi R."/>
            <person name="Tomita M."/>
            <person name="Numata K."/>
            <person name="Arakawa K."/>
        </authorList>
    </citation>
    <scope>NUCLEOTIDE SEQUENCE [LARGE SCALE GENOMIC DNA]</scope>
</reference>
<name>A0A4C1TYH7_EUMVA</name>
<keyword evidence="2" id="KW-1185">Reference proteome</keyword>
<proteinExistence type="predicted"/>
<dbReference type="EMBL" id="BGZK01000104">
    <property type="protein sequence ID" value="GBP19121.1"/>
    <property type="molecule type" value="Genomic_DNA"/>
</dbReference>
<accession>A0A4C1TYH7</accession>
<sequence length="130" mass="15562">MRSFQDTIIVSEEHLREYELKAVESRSGTQARAGWWKAREWQMSGGRRVWGKINRWKKVFYYKSDVFQDMGLKEDAFRRRLTTSASELFTEQRNEEVSRLSRSRSARNSWEFGARTSRTRRDSDDDNRPS</sequence>
<evidence type="ECO:0000313" key="2">
    <source>
        <dbReference type="Proteomes" id="UP000299102"/>
    </source>
</evidence>
<dbReference type="AlphaFoldDB" id="A0A4C1TYH7"/>
<gene>
    <name evidence="1" type="ORF">EVAR_83434_1</name>
</gene>
<comment type="caution">
    <text evidence="1">The sequence shown here is derived from an EMBL/GenBank/DDBJ whole genome shotgun (WGS) entry which is preliminary data.</text>
</comment>
<evidence type="ECO:0000313" key="1">
    <source>
        <dbReference type="EMBL" id="GBP19121.1"/>
    </source>
</evidence>